<dbReference type="Proteomes" id="UP001056610">
    <property type="component" value="Chromosome"/>
</dbReference>
<organism evidence="2 3">
    <name type="scientific">Candidatus Mycobacterium methanotrophicum</name>
    <dbReference type="NCBI Taxonomy" id="2943498"/>
    <lineage>
        <taxon>Bacteria</taxon>
        <taxon>Bacillati</taxon>
        <taxon>Actinomycetota</taxon>
        <taxon>Actinomycetes</taxon>
        <taxon>Mycobacteriales</taxon>
        <taxon>Mycobacteriaceae</taxon>
        <taxon>Mycobacterium</taxon>
    </lineage>
</organism>
<feature type="chain" id="PRO_5046132444" evidence="1">
    <location>
        <begin position="38"/>
        <end position="66"/>
    </location>
</feature>
<sequence>MCGRGYTARMLAKFNVIKPLVAGGVVAAALAVTPAAAAEIFAPAPAMADAAPTHVVFKQDPGGGGL</sequence>
<gene>
    <name evidence="2" type="ORF">M5I08_24050</name>
</gene>
<feature type="signal peptide" evidence="1">
    <location>
        <begin position="1"/>
        <end position="37"/>
    </location>
</feature>
<dbReference type="EMBL" id="CP097320">
    <property type="protein sequence ID" value="UQX10953.1"/>
    <property type="molecule type" value="Genomic_DNA"/>
</dbReference>
<evidence type="ECO:0000256" key="1">
    <source>
        <dbReference type="SAM" id="SignalP"/>
    </source>
</evidence>
<evidence type="ECO:0000313" key="3">
    <source>
        <dbReference type="Proteomes" id="UP001056610"/>
    </source>
</evidence>
<keyword evidence="1" id="KW-0732">Signal</keyword>
<protein>
    <submittedName>
        <fullName evidence="2">Uncharacterized protein</fullName>
    </submittedName>
</protein>
<evidence type="ECO:0000313" key="2">
    <source>
        <dbReference type="EMBL" id="UQX10953.1"/>
    </source>
</evidence>
<reference evidence="2" key="1">
    <citation type="submission" date="2022-05" db="EMBL/GenBank/DDBJ databases">
        <title>A methanotrophic Mycobacterium dominates a cave microbial ecosystem.</title>
        <authorList>
            <person name="Van Spanning R.J.M."/>
            <person name="Guan Q."/>
            <person name="Melkonian C."/>
            <person name="Gallant J."/>
            <person name="Polerecky L."/>
            <person name="Flot J.-F."/>
            <person name="Brandt B.W."/>
            <person name="Braster M."/>
            <person name="Iturbe Espinoza P."/>
            <person name="Aerts J."/>
            <person name="Meima-Franke M."/>
            <person name="Piersma S.R."/>
            <person name="Bunduc C."/>
            <person name="Ummels R."/>
            <person name="Pain A."/>
            <person name="Fleming E.J."/>
            <person name="van der Wel N."/>
            <person name="Gherman V.D."/>
            <person name="Sarbu S.M."/>
            <person name="Bodelier P.L.E."/>
            <person name="Bitter W."/>
        </authorList>
    </citation>
    <scope>NUCLEOTIDE SEQUENCE</scope>
    <source>
        <strain evidence="2">Sulfur Cave</strain>
    </source>
</reference>
<accession>A0ABY4QMF1</accession>
<keyword evidence="3" id="KW-1185">Reference proteome</keyword>
<proteinExistence type="predicted"/>
<name>A0ABY4QMF1_9MYCO</name>